<reference evidence="1" key="1">
    <citation type="journal article" date="2022" name="bioRxiv">
        <title>Sequencing and chromosome-scale assembly of the giantPleurodeles waltlgenome.</title>
        <authorList>
            <person name="Brown T."/>
            <person name="Elewa A."/>
            <person name="Iarovenko S."/>
            <person name="Subramanian E."/>
            <person name="Araus A.J."/>
            <person name="Petzold A."/>
            <person name="Susuki M."/>
            <person name="Suzuki K.-i.T."/>
            <person name="Hayashi T."/>
            <person name="Toyoda A."/>
            <person name="Oliveira C."/>
            <person name="Osipova E."/>
            <person name="Leigh N.D."/>
            <person name="Simon A."/>
            <person name="Yun M.H."/>
        </authorList>
    </citation>
    <scope>NUCLEOTIDE SEQUENCE</scope>
    <source>
        <strain evidence="1">20211129_DDA</strain>
        <tissue evidence="1">Liver</tissue>
    </source>
</reference>
<comment type="caution">
    <text evidence="1">The sequence shown here is derived from an EMBL/GenBank/DDBJ whole genome shotgun (WGS) entry which is preliminary data.</text>
</comment>
<dbReference type="Proteomes" id="UP001066276">
    <property type="component" value="Chromosome 4_2"/>
</dbReference>
<name>A0AAV7SED4_PLEWA</name>
<keyword evidence="2" id="KW-1185">Reference proteome</keyword>
<evidence type="ECO:0000313" key="2">
    <source>
        <dbReference type="Proteomes" id="UP001066276"/>
    </source>
</evidence>
<accession>A0AAV7SED4</accession>
<evidence type="ECO:0000313" key="1">
    <source>
        <dbReference type="EMBL" id="KAJ1161538.1"/>
    </source>
</evidence>
<dbReference type="AlphaFoldDB" id="A0AAV7SED4"/>
<gene>
    <name evidence="1" type="ORF">NDU88_002022</name>
</gene>
<protein>
    <submittedName>
        <fullName evidence="1">Uncharacterized protein</fullName>
    </submittedName>
</protein>
<sequence>MKPSCRLTVSVKGGGASLKDGSAILEWHWVAGESGQEPGFTPDDNIRFSYKLIKYCKRNLLACEHEKQTIPSVNLMPNSEFD</sequence>
<dbReference type="EMBL" id="JANPWB010000008">
    <property type="protein sequence ID" value="KAJ1161538.1"/>
    <property type="molecule type" value="Genomic_DNA"/>
</dbReference>
<organism evidence="1 2">
    <name type="scientific">Pleurodeles waltl</name>
    <name type="common">Iberian ribbed newt</name>
    <dbReference type="NCBI Taxonomy" id="8319"/>
    <lineage>
        <taxon>Eukaryota</taxon>
        <taxon>Metazoa</taxon>
        <taxon>Chordata</taxon>
        <taxon>Craniata</taxon>
        <taxon>Vertebrata</taxon>
        <taxon>Euteleostomi</taxon>
        <taxon>Amphibia</taxon>
        <taxon>Batrachia</taxon>
        <taxon>Caudata</taxon>
        <taxon>Salamandroidea</taxon>
        <taxon>Salamandridae</taxon>
        <taxon>Pleurodelinae</taxon>
        <taxon>Pleurodeles</taxon>
    </lineage>
</organism>
<proteinExistence type="predicted"/>